<feature type="domain" description="Rad50/SbcC-type AAA" evidence="3">
    <location>
        <begin position="273"/>
        <end position="371"/>
    </location>
</feature>
<feature type="compositionally biased region" description="Basic and acidic residues" evidence="1">
    <location>
        <begin position="671"/>
        <end position="684"/>
    </location>
</feature>
<dbReference type="GO" id="GO:0005524">
    <property type="term" value="F:ATP binding"/>
    <property type="evidence" value="ECO:0007669"/>
    <property type="project" value="InterPro"/>
</dbReference>
<dbReference type="AlphaFoldDB" id="A0A423LLS9"/>
<dbReference type="RefSeq" id="WP_123531261.1">
    <property type="nucleotide sequence ID" value="NZ_MOBU01000006.1"/>
</dbReference>
<evidence type="ECO:0000313" key="4">
    <source>
        <dbReference type="EMBL" id="RON69287.1"/>
    </source>
</evidence>
<evidence type="ECO:0000259" key="2">
    <source>
        <dbReference type="Pfam" id="PF13304"/>
    </source>
</evidence>
<organism evidence="4 5">
    <name type="scientific">Pseudomonas fluorescens</name>
    <dbReference type="NCBI Taxonomy" id="294"/>
    <lineage>
        <taxon>Bacteria</taxon>
        <taxon>Pseudomonadati</taxon>
        <taxon>Pseudomonadota</taxon>
        <taxon>Gammaproteobacteria</taxon>
        <taxon>Pseudomonadales</taxon>
        <taxon>Pseudomonadaceae</taxon>
        <taxon>Pseudomonas</taxon>
    </lineage>
</organism>
<dbReference type="Pfam" id="PF13304">
    <property type="entry name" value="AAA_21"/>
    <property type="match status" value="1"/>
</dbReference>
<dbReference type="InterPro" id="IPR038729">
    <property type="entry name" value="Rad50/SbcC_AAA"/>
</dbReference>
<protein>
    <recommendedName>
        <fullName evidence="6">AAA+ ATPase domain-containing protein</fullName>
    </recommendedName>
</protein>
<dbReference type="GO" id="GO:0006302">
    <property type="term" value="P:double-strand break repair"/>
    <property type="evidence" value="ECO:0007669"/>
    <property type="project" value="InterPro"/>
</dbReference>
<feature type="domain" description="ATPase AAA-type core" evidence="2">
    <location>
        <begin position="466"/>
        <end position="545"/>
    </location>
</feature>
<dbReference type="InterPro" id="IPR003959">
    <property type="entry name" value="ATPase_AAA_core"/>
</dbReference>
<evidence type="ECO:0000256" key="1">
    <source>
        <dbReference type="SAM" id="MobiDB-lite"/>
    </source>
</evidence>
<dbReference type="Gene3D" id="1.10.30.50">
    <property type="match status" value="1"/>
</dbReference>
<dbReference type="PANTHER" id="PTHR43581:SF2">
    <property type="entry name" value="EXCINUCLEASE ATPASE SUBUNIT"/>
    <property type="match status" value="1"/>
</dbReference>
<dbReference type="InterPro" id="IPR027417">
    <property type="entry name" value="P-loop_NTPase"/>
</dbReference>
<dbReference type="SUPFAM" id="SSF52540">
    <property type="entry name" value="P-loop containing nucleoside triphosphate hydrolases"/>
    <property type="match status" value="1"/>
</dbReference>
<dbReference type="Gene3D" id="3.40.50.300">
    <property type="entry name" value="P-loop containing nucleotide triphosphate hydrolases"/>
    <property type="match status" value="2"/>
</dbReference>
<reference evidence="4 5" key="1">
    <citation type="submission" date="2016-10" db="EMBL/GenBank/DDBJ databases">
        <title>Comparative genome analysis of multiple Pseudomonas spp. focuses on biocontrol and plant growth promoting traits.</title>
        <authorList>
            <person name="Tao X.-Y."/>
            <person name="Taylor C.G."/>
        </authorList>
    </citation>
    <scope>NUCLEOTIDE SEQUENCE [LARGE SCALE GENOMIC DNA]</scope>
    <source>
        <strain evidence="4 5">24D3</strain>
    </source>
</reference>
<dbReference type="PANTHER" id="PTHR43581">
    <property type="entry name" value="ATP/GTP PHOSPHATASE"/>
    <property type="match status" value="1"/>
</dbReference>
<proteinExistence type="predicted"/>
<dbReference type="GO" id="GO:0016887">
    <property type="term" value="F:ATP hydrolysis activity"/>
    <property type="evidence" value="ECO:0007669"/>
    <property type="project" value="InterPro"/>
</dbReference>
<evidence type="ECO:0000259" key="3">
    <source>
        <dbReference type="Pfam" id="PF13476"/>
    </source>
</evidence>
<evidence type="ECO:0000313" key="5">
    <source>
        <dbReference type="Proteomes" id="UP000285757"/>
    </source>
</evidence>
<evidence type="ECO:0008006" key="6">
    <source>
        <dbReference type="Google" id="ProtNLM"/>
    </source>
</evidence>
<name>A0A423LLS9_PSEFL</name>
<dbReference type="InterPro" id="IPR051396">
    <property type="entry name" value="Bact_Antivir_Def_Nuclease"/>
</dbReference>
<sequence length="684" mass="77016">MIIVDRHSVPPPPDLLDYHRREIERLRPIFEAADGEYSQKSIDFRMPRALQEQVRKTLIKLFRGKCAFCELDAKEIERFRPRWRAGRADGSIDLQHYWWLANDWENLYLCCPRCNARKMNLFPVLGPAASPLGDRQSLIDEQPLLLDPCQDNPQEHLKFLSDGHVIALTERGAATIKVFQLNEEGLVQARLTRASQIIERCETLLSLEYLPRIDETAIRRFFSPNMPLSAITPAVLEAFFSSGSAVPVTPPEPPVAPPEAMKSIPDAIWLEAIEIHNFKVISDLKIEFPPLQSNGEHTIQPWLMVLGENGVGKSSLLQAIALTMRPAKELDEQDASTWLRKGRGITDGFVRLAFSDGSQRELTFKKNSKKFGITGDVPDLPVLAYGSTRLLPDADAAAPVAPRRVSVLNLFNHIHPLVQVERYLCSKKKISEAQFALLATSLKDLLPVSSDASLIRKRRHIESKIDGSAVSLSELSDGYKSVLALAMDIMFHLTSSSFDMESAQGVVMIDELELHLHPRWKIQLVDRLRQLFPRVRFIVSTHDPLCVQGLKDGELWVMAKHPEDKRFIFEQIDVPPGTRADEILTGPWFGLQSTIDTETLLLMSEHSVLLQKNEPESKRLAELEATLRQRMVSFGSTRAQRAALAAAAVLDAGMSESQANQLIRHRLKNIQKGDSDQRQGREDA</sequence>
<accession>A0A423LLS9</accession>
<dbReference type="EMBL" id="MOBU01000006">
    <property type="protein sequence ID" value="RON69287.1"/>
    <property type="molecule type" value="Genomic_DNA"/>
</dbReference>
<gene>
    <name evidence="4" type="ORF">BK671_07555</name>
</gene>
<feature type="region of interest" description="Disordered" evidence="1">
    <location>
        <begin position="665"/>
        <end position="684"/>
    </location>
</feature>
<comment type="caution">
    <text evidence="4">The sequence shown here is derived from an EMBL/GenBank/DDBJ whole genome shotgun (WGS) entry which is preliminary data.</text>
</comment>
<dbReference type="Proteomes" id="UP000285757">
    <property type="component" value="Unassembled WGS sequence"/>
</dbReference>
<dbReference type="Pfam" id="PF13476">
    <property type="entry name" value="AAA_23"/>
    <property type="match status" value="1"/>
</dbReference>